<feature type="domain" description="Flagellar hook-length control protein-like C-terminal" evidence="2">
    <location>
        <begin position="86"/>
        <end position="157"/>
    </location>
</feature>
<dbReference type="Gene3D" id="3.30.750.140">
    <property type="match status" value="1"/>
</dbReference>
<feature type="region of interest" description="Disordered" evidence="1">
    <location>
        <begin position="156"/>
        <end position="206"/>
    </location>
</feature>
<evidence type="ECO:0000313" key="4">
    <source>
        <dbReference type="Proteomes" id="UP001243420"/>
    </source>
</evidence>
<evidence type="ECO:0000259" key="2">
    <source>
        <dbReference type="Pfam" id="PF02120"/>
    </source>
</evidence>
<protein>
    <submittedName>
        <fullName evidence="3">Flagellar hook-length control protein FliK</fullName>
    </submittedName>
</protein>
<keyword evidence="3" id="KW-0282">Flagellum</keyword>
<dbReference type="CDD" id="cd17470">
    <property type="entry name" value="T3SS_Flik_C"/>
    <property type="match status" value="1"/>
</dbReference>
<dbReference type="RefSeq" id="WP_279964079.1">
    <property type="nucleotide sequence ID" value="NZ_CP122537.1"/>
</dbReference>
<organism evidence="3 4">
    <name type="scientific">Jannaschia ovalis</name>
    <dbReference type="NCBI Taxonomy" id="3038773"/>
    <lineage>
        <taxon>Bacteria</taxon>
        <taxon>Pseudomonadati</taxon>
        <taxon>Pseudomonadota</taxon>
        <taxon>Alphaproteobacteria</taxon>
        <taxon>Rhodobacterales</taxon>
        <taxon>Roseobacteraceae</taxon>
        <taxon>Jannaschia</taxon>
    </lineage>
</organism>
<evidence type="ECO:0000256" key="1">
    <source>
        <dbReference type="SAM" id="MobiDB-lite"/>
    </source>
</evidence>
<name>A0ABY8LBE8_9RHOB</name>
<feature type="compositionally biased region" description="Pro residues" evidence="1">
    <location>
        <begin position="176"/>
        <end position="196"/>
    </location>
</feature>
<gene>
    <name evidence="3" type="ORF">P8627_10665</name>
</gene>
<keyword evidence="3" id="KW-0966">Cell projection</keyword>
<keyword evidence="4" id="KW-1185">Reference proteome</keyword>
<feature type="region of interest" description="Disordered" evidence="1">
    <location>
        <begin position="1"/>
        <end position="24"/>
    </location>
</feature>
<accession>A0ABY8LBE8</accession>
<dbReference type="Proteomes" id="UP001243420">
    <property type="component" value="Chromosome"/>
</dbReference>
<sequence>MRDVAAPGRLAAGPSPAPSEPALPSAAGVADLALRGPEATAASANPAPVPLTELRSEIARQIANAAPPPPQARPDPTTGPDTARLAGGELRTELELAPPDLGKLRLVLQTGERGLHLQIAVERPESLDAVRRHLEGMHRSLLADGVTLDRLDLAAGGRDWSRGAGDGGSHRAGPGADPPPENPPQPPAANTAPPPRNRAGRLDIRI</sequence>
<reference evidence="3 4" key="1">
    <citation type="submission" date="2023-04" db="EMBL/GenBank/DDBJ databases">
        <title>Jannaschia ovalis sp. nov., a marine bacterium isolated from sea tidal flat.</title>
        <authorList>
            <person name="Kwon D.Y."/>
            <person name="Kim J.-J."/>
        </authorList>
    </citation>
    <scope>NUCLEOTIDE SEQUENCE [LARGE SCALE GENOMIC DNA]</scope>
    <source>
        <strain evidence="3 4">GRR-S6-38</strain>
    </source>
</reference>
<keyword evidence="3" id="KW-0969">Cilium</keyword>
<evidence type="ECO:0000313" key="3">
    <source>
        <dbReference type="EMBL" id="WGH77503.1"/>
    </source>
</evidence>
<proteinExistence type="predicted"/>
<feature type="region of interest" description="Disordered" evidence="1">
    <location>
        <begin position="62"/>
        <end position="92"/>
    </location>
</feature>
<dbReference type="EMBL" id="CP122537">
    <property type="protein sequence ID" value="WGH77503.1"/>
    <property type="molecule type" value="Genomic_DNA"/>
</dbReference>
<dbReference type="InterPro" id="IPR021136">
    <property type="entry name" value="Flagellar_hook_control-like_C"/>
</dbReference>
<dbReference type="InterPro" id="IPR038610">
    <property type="entry name" value="FliK-like_C_sf"/>
</dbReference>
<dbReference type="Pfam" id="PF02120">
    <property type="entry name" value="Flg_hook"/>
    <property type="match status" value="1"/>
</dbReference>